<dbReference type="RefSeq" id="XP_013310460.1">
    <property type="nucleotide sequence ID" value="XM_013455006.1"/>
</dbReference>
<dbReference type="SUPFAM" id="SSF48264">
    <property type="entry name" value="Cytochrome P450"/>
    <property type="match status" value="1"/>
</dbReference>
<protein>
    <recommendedName>
        <fullName evidence="17">Cytochrome P450</fullName>
    </recommendedName>
</protein>
<feature type="transmembrane region" description="Helical" evidence="14">
    <location>
        <begin position="16"/>
        <end position="40"/>
    </location>
</feature>
<sequence>MDILSLRRYLPTSPSLALLTITSTSLIIYVFVLSVYRLYFHPIAHFPGPKLAGLTRWYEFYYELVKKGQMTFHIQELHKKYGPIVRVTPNELHVLDSDYFEELYVKSGKLDKYAPFSARFGTDDTFFTAPSHEYHRRLRNSVAPYFSKRKIMDFQPVIRAKLDTLCSKIAEYAGTDRVLPLHRAWTALTGDVVTEFCFAKAYNHLDSPDFEETFHEPMHAACESSSVLMQFPWLWPIMNSLPDWVVVRVEPKMHMHIQVQHDFERTISALKQDHDETHKSVDHATLFHEMLNSDLSPKEKSVSRMVQEAQVIIGAAILTTSWAAAVASFHIINNPAIFNELRAELEEAIPDPNTKPDWQNLEHLPYLNGCIKEGIRLAYGIASRLPRVARTDLKYKEWTIPAGTPVSMTIVDMNHDEEVFPQSRSFIPERWLNNPTTKDGQSLDRYFVGFGKGARSCIGLNLAQAVLYMGLAAVFRKFSFELYETDVSDTILAHDYFVPTVKLDTKGIRVKVKSVEK</sequence>
<feature type="binding site" description="axial binding residue" evidence="12">
    <location>
        <position position="457"/>
    </location>
    <ligand>
        <name>heme</name>
        <dbReference type="ChEBI" id="CHEBI:30413"/>
    </ligand>
    <ligandPart>
        <name>Fe</name>
        <dbReference type="ChEBI" id="CHEBI:18248"/>
    </ligandPart>
</feature>
<dbReference type="GO" id="GO:0016705">
    <property type="term" value="F:oxidoreductase activity, acting on paired donors, with incorporation or reduction of molecular oxygen"/>
    <property type="evidence" value="ECO:0007669"/>
    <property type="project" value="InterPro"/>
</dbReference>
<keyword evidence="4 12" id="KW-0349">Heme</keyword>
<keyword evidence="8 13" id="KW-0560">Oxidoreductase</keyword>
<evidence type="ECO:0008006" key="17">
    <source>
        <dbReference type="Google" id="ProtNLM"/>
    </source>
</evidence>
<evidence type="ECO:0000256" key="1">
    <source>
        <dbReference type="ARBA" id="ARBA00001971"/>
    </source>
</evidence>
<keyword evidence="6 12" id="KW-0479">Metal-binding</keyword>
<evidence type="ECO:0000256" key="4">
    <source>
        <dbReference type="ARBA" id="ARBA00022617"/>
    </source>
</evidence>
<keyword evidence="11 14" id="KW-0472">Membrane</keyword>
<evidence type="ECO:0000256" key="2">
    <source>
        <dbReference type="ARBA" id="ARBA00004167"/>
    </source>
</evidence>
<dbReference type="GO" id="GO:0020037">
    <property type="term" value="F:heme binding"/>
    <property type="evidence" value="ECO:0007669"/>
    <property type="project" value="InterPro"/>
</dbReference>
<dbReference type="CDD" id="cd11062">
    <property type="entry name" value="CYP58-like"/>
    <property type="match status" value="1"/>
</dbReference>
<dbReference type="OrthoDB" id="3945418at2759"/>
<evidence type="ECO:0000313" key="15">
    <source>
        <dbReference type="EMBL" id="KIW49875.1"/>
    </source>
</evidence>
<comment type="subcellular location">
    <subcellularLocation>
        <location evidence="2">Membrane</location>
        <topology evidence="2">Single-pass membrane protein</topology>
    </subcellularLocation>
</comment>
<evidence type="ECO:0000256" key="3">
    <source>
        <dbReference type="ARBA" id="ARBA00010617"/>
    </source>
</evidence>
<dbReference type="HOGENOM" id="CLU_001570_14_4_1"/>
<evidence type="ECO:0000256" key="8">
    <source>
        <dbReference type="ARBA" id="ARBA00023002"/>
    </source>
</evidence>
<dbReference type="STRING" id="348802.A0A0D2E546"/>
<dbReference type="GeneID" id="25333423"/>
<dbReference type="InterPro" id="IPR036396">
    <property type="entry name" value="Cyt_P450_sf"/>
</dbReference>
<evidence type="ECO:0000256" key="6">
    <source>
        <dbReference type="ARBA" id="ARBA00022723"/>
    </source>
</evidence>
<proteinExistence type="inferred from homology"/>
<evidence type="ECO:0000256" key="14">
    <source>
        <dbReference type="SAM" id="Phobius"/>
    </source>
</evidence>
<dbReference type="PRINTS" id="PR00463">
    <property type="entry name" value="EP450I"/>
</dbReference>
<dbReference type="InterPro" id="IPR002401">
    <property type="entry name" value="Cyt_P450_E_grp-I"/>
</dbReference>
<dbReference type="RefSeq" id="XP_013310461.1">
    <property type="nucleotide sequence ID" value="XM_013455007.1"/>
</dbReference>
<comment type="similarity">
    <text evidence="3 13">Belongs to the cytochrome P450 family.</text>
</comment>
<evidence type="ECO:0000256" key="13">
    <source>
        <dbReference type="RuleBase" id="RU000461"/>
    </source>
</evidence>
<dbReference type="GO" id="GO:0004497">
    <property type="term" value="F:monooxygenase activity"/>
    <property type="evidence" value="ECO:0007669"/>
    <property type="project" value="UniProtKB-KW"/>
</dbReference>
<dbReference type="GO" id="GO:0005506">
    <property type="term" value="F:iron ion binding"/>
    <property type="evidence" value="ECO:0007669"/>
    <property type="project" value="InterPro"/>
</dbReference>
<evidence type="ECO:0000256" key="11">
    <source>
        <dbReference type="ARBA" id="ARBA00023136"/>
    </source>
</evidence>
<dbReference type="EMBL" id="KN847323">
    <property type="protein sequence ID" value="KIW49875.1"/>
    <property type="molecule type" value="Genomic_DNA"/>
</dbReference>
<dbReference type="EMBL" id="KN847323">
    <property type="protein sequence ID" value="KIW49876.1"/>
    <property type="molecule type" value="Genomic_DNA"/>
</dbReference>
<dbReference type="Pfam" id="PF00067">
    <property type="entry name" value="p450"/>
    <property type="match status" value="1"/>
</dbReference>
<keyword evidence="9 12" id="KW-0408">Iron</keyword>
<gene>
    <name evidence="15" type="ORF">PV05_11515</name>
</gene>
<evidence type="ECO:0000256" key="7">
    <source>
        <dbReference type="ARBA" id="ARBA00022989"/>
    </source>
</evidence>
<dbReference type="InterPro" id="IPR001128">
    <property type="entry name" value="Cyt_P450"/>
</dbReference>
<dbReference type="Proteomes" id="UP000054342">
    <property type="component" value="Unassembled WGS sequence"/>
</dbReference>
<dbReference type="Gene3D" id="1.10.630.10">
    <property type="entry name" value="Cytochrome P450"/>
    <property type="match status" value="1"/>
</dbReference>
<accession>A0A0D2E546</accession>
<dbReference type="PROSITE" id="PS00086">
    <property type="entry name" value="CYTOCHROME_P450"/>
    <property type="match status" value="1"/>
</dbReference>
<keyword evidence="5 14" id="KW-0812">Transmembrane</keyword>
<evidence type="ECO:0000256" key="10">
    <source>
        <dbReference type="ARBA" id="ARBA00023033"/>
    </source>
</evidence>
<evidence type="ECO:0000313" key="16">
    <source>
        <dbReference type="Proteomes" id="UP000054342"/>
    </source>
</evidence>
<dbReference type="AlphaFoldDB" id="A0A0D2E546"/>
<dbReference type="PANTHER" id="PTHR24305">
    <property type="entry name" value="CYTOCHROME P450"/>
    <property type="match status" value="1"/>
</dbReference>
<name>A0A0D2E546_9EURO</name>
<dbReference type="InterPro" id="IPR017972">
    <property type="entry name" value="Cyt_P450_CS"/>
</dbReference>
<comment type="cofactor">
    <cofactor evidence="1 12">
        <name>heme</name>
        <dbReference type="ChEBI" id="CHEBI:30413"/>
    </cofactor>
</comment>
<evidence type="ECO:0000256" key="12">
    <source>
        <dbReference type="PIRSR" id="PIRSR602401-1"/>
    </source>
</evidence>
<organism evidence="15 16">
    <name type="scientific">Exophiala xenobiotica</name>
    <dbReference type="NCBI Taxonomy" id="348802"/>
    <lineage>
        <taxon>Eukaryota</taxon>
        <taxon>Fungi</taxon>
        <taxon>Dikarya</taxon>
        <taxon>Ascomycota</taxon>
        <taxon>Pezizomycotina</taxon>
        <taxon>Eurotiomycetes</taxon>
        <taxon>Chaetothyriomycetidae</taxon>
        <taxon>Chaetothyriales</taxon>
        <taxon>Herpotrichiellaceae</taxon>
        <taxon>Exophiala</taxon>
    </lineage>
</organism>
<evidence type="ECO:0000256" key="5">
    <source>
        <dbReference type="ARBA" id="ARBA00022692"/>
    </source>
</evidence>
<dbReference type="GO" id="GO:0016020">
    <property type="term" value="C:membrane"/>
    <property type="evidence" value="ECO:0007669"/>
    <property type="project" value="UniProtKB-SubCell"/>
</dbReference>
<evidence type="ECO:0000256" key="9">
    <source>
        <dbReference type="ARBA" id="ARBA00023004"/>
    </source>
</evidence>
<dbReference type="InterPro" id="IPR050121">
    <property type="entry name" value="Cytochrome_P450_monoxygenase"/>
</dbReference>
<keyword evidence="10 13" id="KW-0503">Monooxygenase</keyword>
<keyword evidence="7 14" id="KW-1133">Transmembrane helix</keyword>
<dbReference type="FunFam" id="1.10.630.10:FF:000069">
    <property type="entry name" value="Cytochrome P450, putative (Eurofung)"/>
    <property type="match status" value="1"/>
</dbReference>
<dbReference type="PANTHER" id="PTHR24305:SF157">
    <property type="entry name" value="N-ACETYLTRYPTOPHAN 6-HYDROXYLASE IVOC-RELATED"/>
    <property type="match status" value="1"/>
</dbReference>
<keyword evidence="16" id="KW-1185">Reference proteome</keyword>
<reference evidence="15 16" key="1">
    <citation type="submission" date="2015-01" db="EMBL/GenBank/DDBJ databases">
        <title>The Genome Sequence of Exophiala xenobiotica CBS118157.</title>
        <authorList>
            <consortium name="The Broad Institute Genomics Platform"/>
            <person name="Cuomo C."/>
            <person name="de Hoog S."/>
            <person name="Gorbushina A."/>
            <person name="Stielow B."/>
            <person name="Teixiera M."/>
            <person name="Abouelleil A."/>
            <person name="Chapman S.B."/>
            <person name="Priest M."/>
            <person name="Young S.K."/>
            <person name="Wortman J."/>
            <person name="Nusbaum C."/>
            <person name="Birren B."/>
        </authorList>
    </citation>
    <scope>NUCLEOTIDE SEQUENCE [LARGE SCALE GENOMIC DNA]</scope>
    <source>
        <strain evidence="15 16">CBS 118157</strain>
    </source>
</reference>